<dbReference type="EMBL" id="CP076643">
    <property type="protein sequence ID" value="QXO19371.1"/>
    <property type="molecule type" value="Genomic_DNA"/>
</dbReference>
<dbReference type="Proteomes" id="UP000694232">
    <property type="component" value="Chromosome 1"/>
</dbReference>
<sequence length="131" mass="14450">MVALFVIVVMGFLASALSRMEWSNQDGLARELLGTQAWFAAHSVNEMALTQFYPLGQSAAVRTVCNEQWAEVATQVDNLMAQYPGCSAQAQCISLGELQEDQVFKLESRVTCGSGRYQVERVQDVLVKEAL</sequence>
<keyword evidence="2" id="KW-1185">Reference proteome</keyword>
<name>A0A975UE20_9VIBR</name>
<organism evidence="1 2">
    <name type="scientific">Vibrio ostreae</name>
    <dbReference type="NCBI Taxonomy" id="2841925"/>
    <lineage>
        <taxon>Bacteria</taxon>
        <taxon>Pseudomonadati</taxon>
        <taxon>Pseudomonadota</taxon>
        <taxon>Gammaproteobacteria</taxon>
        <taxon>Vibrionales</taxon>
        <taxon>Vibrionaceae</taxon>
        <taxon>Vibrio</taxon>
    </lineage>
</organism>
<dbReference type="AlphaFoldDB" id="A0A975UE20"/>
<evidence type="ECO:0000313" key="2">
    <source>
        <dbReference type="Proteomes" id="UP000694232"/>
    </source>
</evidence>
<reference evidence="1" key="1">
    <citation type="submission" date="2021-06" db="EMBL/GenBank/DDBJ databases">
        <title>Vibrio nov. sp., novel gut bacterium isolated from Yellow Sea oyster.</title>
        <authorList>
            <person name="Muhammad N."/>
            <person name="Nguyen T.H."/>
            <person name="Lee Y.-J."/>
            <person name="Ko J."/>
            <person name="Kim S.-G."/>
        </authorList>
    </citation>
    <scope>NUCLEOTIDE SEQUENCE</scope>
    <source>
        <strain evidence="1">OG9-811</strain>
    </source>
</reference>
<dbReference type="KEGG" id="vos:KNV97_16950"/>
<evidence type="ECO:0000313" key="1">
    <source>
        <dbReference type="EMBL" id="QXO19371.1"/>
    </source>
</evidence>
<protein>
    <submittedName>
        <fullName evidence="1">MSHA biogenesis protein MshP</fullName>
    </submittedName>
</protein>
<proteinExistence type="predicted"/>
<accession>A0A975UE20</accession>
<gene>
    <name evidence="1" type="ORF">KNV97_16950</name>
</gene>